<dbReference type="Pfam" id="PF02630">
    <property type="entry name" value="SCO1-SenC"/>
    <property type="match status" value="1"/>
</dbReference>
<evidence type="ECO:0000313" key="4">
    <source>
        <dbReference type="EMBL" id="MFC6644070.1"/>
    </source>
</evidence>
<dbReference type="Proteomes" id="UP001596391">
    <property type="component" value="Unassembled WGS sequence"/>
</dbReference>
<evidence type="ECO:0000313" key="5">
    <source>
        <dbReference type="Proteomes" id="UP001596391"/>
    </source>
</evidence>
<comment type="caution">
    <text evidence="4">The sequence shown here is derived from an EMBL/GenBank/DDBJ whole genome shotgun (WGS) entry which is preliminary data.</text>
</comment>
<keyword evidence="5" id="KW-1185">Reference proteome</keyword>
<dbReference type="PANTHER" id="PTHR12151">
    <property type="entry name" value="ELECTRON TRANSPORT PROTIN SCO1/SENC FAMILY MEMBER"/>
    <property type="match status" value="1"/>
</dbReference>
<dbReference type="InterPro" id="IPR042230">
    <property type="entry name" value="CusF_sf"/>
</dbReference>
<comment type="similarity">
    <text evidence="1">Belongs to the SCO1/2 family.</text>
</comment>
<reference evidence="5" key="1">
    <citation type="journal article" date="2019" name="Int. J. Syst. Evol. Microbiol.">
        <title>The Global Catalogue of Microorganisms (GCM) 10K type strain sequencing project: providing services to taxonomists for standard genome sequencing and annotation.</title>
        <authorList>
            <consortium name="The Broad Institute Genomics Platform"/>
            <consortium name="The Broad Institute Genome Sequencing Center for Infectious Disease"/>
            <person name="Wu L."/>
            <person name="Ma J."/>
        </authorList>
    </citation>
    <scope>NUCLEOTIDE SEQUENCE [LARGE SCALE GENOMIC DNA]</scope>
    <source>
        <strain evidence="5">CGMCC 1.16026</strain>
    </source>
</reference>
<sequence length="295" mass="32087">MLWSKRSAAVLLLSLGMLGGCRKPTAPMKTESHAVHGKVVSLDKSSSEIMLDHETIPGFMEAMTMPYRVDDPAVLGEVHPGDRISATILSERDDAGPKNLRLHDVVIVGQAKPDYLPPVVYHTPKVGDTVPDFKLLNQSGKTISLAQFRGKVVALTFIYTRCQLADYCPRMSRNFAEIDAALAKNPSVYAKTHLLSVSFDPKYDTPAVLRSYGGGVTGKYTKEDFAHWDFAAPPQSELLDVEKWFGVGVTPGNNNSLAHSLSTVIVGADGKVLAFYPSNDWQVKDALAVIESAAK</sequence>
<accession>A0ABW1Z4Y8</accession>
<dbReference type="CDD" id="cd02968">
    <property type="entry name" value="SCO"/>
    <property type="match status" value="1"/>
</dbReference>
<dbReference type="EMBL" id="JBHSWI010000001">
    <property type="protein sequence ID" value="MFC6644070.1"/>
    <property type="molecule type" value="Genomic_DNA"/>
</dbReference>
<dbReference type="Pfam" id="PF11604">
    <property type="entry name" value="CusF_Ec"/>
    <property type="match status" value="1"/>
</dbReference>
<proteinExistence type="inferred from homology"/>
<dbReference type="InterPro" id="IPR003782">
    <property type="entry name" value="SCO1/SenC"/>
</dbReference>
<dbReference type="SUPFAM" id="SSF52833">
    <property type="entry name" value="Thioredoxin-like"/>
    <property type="match status" value="1"/>
</dbReference>
<keyword evidence="2" id="KW-0186">Copper</keyword>
<dbReference type="PROSITE" id="PS51257">
    <property type="entry name" value="PROKAR_LIPOPROTEIN"/>
    <property type="match status" value="1"/>
</dbReference>
<dbReference type="Gene3D" id="3.40.30.10">
    <property type="entry name" value="Glutaredoxin"/>
    <property type="match status" value="1"/>
</dbReference>
<dbReference type="InterPro" id="IPR021647">
    <property type="entry name" value="CusF_Ec"/>
</dbReference>
<evidence type="ECO:0000256" key="1">
    <source>
        <dbReference type="ARBA" id="ARBA00010996"/>
    </source>
</evidence>
<evidence type="ECO:0000256" key="2">
    <source>
        <dbReference type="ARBA" id="ARBA00023008"/>
    </source>
</evidence>
<dbReference type="PROSITE" id="PS51352">
    <property type="entry name" value="THIOREDOXIN_2"/>
    <property type="match status" value="1"/>
</dbReference>
<gene>
    <name evidence="4" type="ORF">ACFQBQ_00355</name>
</gene>
<evidence type="ECO:0000259" key="3">
    <source>
        <dbReference type="PROSITE" id="PS51352"/>
    </source>
</evidence>
<dbReference type="PANTHER" id="PTHR12151:SF25">
    <property type="entry name" value="LINALOOL DEHYDRATASE_ISOMERASE DOMAIN-CONTAINING PROTEIN"/>
    <property type="match status" value="1"/>
</dbReference>
<dbReference type="RefSeq" id="WP_263370550.1">
    <property type="nucleotide sequence ID" value="NZ_JAGSYD010000002.1"/>
</dbReference>
<dbReference type="InterPro" id="IPR013766">
    <property type="entry name" value="Thioredoxin_domain"/>
</dbReference>
<dbReference type="InterPro" id="IPR036249">
    <property type="entry name" value="Thioredoxin-like_sf"/>
</dbReference>
<protein>
    <submittedName>
        <fullName evidence="4">SCO family protein</fullName>
    </submittedName>
</protein>
<organism evidence="4 5">
    <name type="scientific">Granulicella cerasi</name>
    <dbReference type="NCBI Taxonomy" id="741063"/>
    <lineage>
        <taxon>Bacteria</taxon>
        <taxon>Pseudomonadati</taxon>
        <taxon>Acidobacteriota</taxon>
        <taxon>Terriglobia</taxon>
        <taxon>Terriglobales</taxon>
        <taxon>Acidobacteriaceae</taxon>
        <taxon>Granulicella</taxon>
    </lineage>
</organism>
<feature type="domain" description="Thioredoxin" evidence="3">
    <location>
        <begin position="124"/>
        <end position="295"/>
    </location>
</feature>
<name>A0ABW1Z4Y8_9BACT</name>
<dbReference type="Gene3D" id="2.40.50.320">
    <property type="entry name" value="Copper binding periplasmic protein CusF"/>
    <property type="match status" value="1"/>
</dbReference>